<dbReference type="OrthoDB" id="1063463at2759"/>
<dbReference type="Pfam" id="PF13456">
    <property type="entry name" value="RVT_3"/>
    <property type="match status" value="1"/>
</dbReference>
<reference evidence="3" key="2">
    <citation type="submission" date="2025-08" db="UniProtKB">
        <authorList>
            <consortium name="RefSeq"/>
        </authorList>
    </citation>
    <scope>IDENTIFICATION</scope>
    <source>
        <tissue evidence="3">Leaf</tissue>
    </source>
</reference>
<dbReference type="InterPro" id="IPR036397">
    <property type="entry name" value="RNaseH_sf"/>
</dbReference>
<proteinExistence type="predicted"/>
<organism evidence="2 3">
    <name type="scientific">Raphanus sativus</name>
    <name type="common">Radish</name>
    <name type="synonym">Raphanus raphanistrum var. sativus</name>
    <dbReference type="NCBI Taxonomy" id="3726"/>
    <lineage>
        <taxon>Eukaryota</taxon>
        <taxon>Viridiplantae</taxon>
        <taxon>Streptophyta</taxon>
        <taxon>Embryophyta</taxon>
        <taxon>Tracheophyta</taxon>
        <taxon>Spermatophyta</taxon>
        <taxon>Magnoliopsida</taxon>
        <taxon>eudicotyledons</taxon>
        <taxon>Gunneridae</taxon>
        <taxon>Pentapetalae</taxon>
        <taxon>rosids</taxon>
        <taxon>malvids</taxon>
        <taxon>Brassicales</taxon>
        <taxon>Brassicaceae</taxon>
        <taxon>Brassiceae</taxon>
        <taxon>Raphanus</taxon>
    </lineage>
</organism>
<name>A0A9W3DJH2_RAPSA</name>
<evidence type="ECO:0000313" key="3">
    <source>
        <dbReference type="RefSeq" id="XP_056864041.1"/>
    </source>
</evidence>
<dbReference type="Gene3D" id="3.30.420.10">
    <property type="entry name" value="Ribonuclease H-like superfamily/Ribonuclease H"/>
    <property type="match status" value="1"/>
</dbReference>
<keyword evidence="2" id="KW-1185">Reference proteome</keyword>
<reference evidence="2" key="1">
    <citation type="journal article" date="2019" name="Database">
        <title>The radish genome database (RadishGD): an integrated information resource for radish genomics.</title>
        <authorList>
            <person name="Yu H.J."/>
            <person name="Baek S."/>
            <person name="Lee Y.J."/>
            <person name="Cho A."/>
            <person name="Mun J.H."/>
        </authorList>
    </citation>
    <scope>NUCLEOTIDE SEQUENCE [LARGE SCALE GENOMIC DNA]</scope>
    <source>
        <strain evidence="2">cv. WK10039</strain>
    </source>
</reference>
<dbReference type="InterPro" id="IPR002156">
    <property type="entry name" value="RNaseH_domain"/>
</dbReference>
<gene>
    <name evidence="3" type="primary">LOC130511184</name>
</gene>
<evidence type="ECO:0000259" key="1">
    <source>
        <dbReference type="Pfam" id="PF13456"/>
    </source>
</evidence>
<dbReference type="AlphaFoldDB" id="A0A9W3DJH2"/>
<dbReference type="CDD" id="cd06222">
    <property type="entry name" value="RNase_H_like"/>
    <property type="match status" value="1"/>
</dbReference>
<dbReference type="SUPFAM" id="SSF53098">
    <property type="entry name" value="Ribonuclease H-like"/>
    <property type="match status" value="1"/>
</dbReference>
<dbReference type="GO" id="GO:0003676">
    <property type="term" value="F:nucleic acid binding"/>
    <property type="evidence" value="ECO:0007669"/>
    <property type="project" value="InterPro"/>
</dbReference>
<dbReference type="InterPro" id="IPR044730">
    <property type="entry name" value="RNase_H-like_dom_plant"/>
</dbReference>
<dbReference type="GO" id="GO:0004523">
    <property type="term" value="F:RNA-DNA hybrid ribonuclease activity"/>
    <property type="evidence" value="ECO:0007669"/>
    <property type="project" value="InterPro"/>
</dbReference>
<feature type="domain" description="RNase H type-1" evidence="1">
    <location>
        <begin position="3"/>
        <end position="94"/>
    </location>
</feature>
<dbReference type="PANTHER" id="PTHR34146">
    <property type="entry name" value="POLYNUCLEOTIDYL TRANSFERASE, RIBONUCLEASE H-LIKE SUPERFAMILY PROTEIN-RELATED"/>
    <property type="match status" value="1"/>
</dbReference>
<dbReference type="RefSeq" id="XP_056864041.1">
    <property type="nucleotide sequence ID" value="XM_057008061.1"/>
</dbReference>
<protein>
    <submittedName>
        <fullName evidence="3">Uncharacterized protein LOC130511184</fullName>
    </submittedName>
</protein>
<dbReference type="GeneID" id="130511184"/>
<accession>A0A9W3DJH2</accession>
<sequence length="116" mass="13361">MGARNIRASLSPLHAEIEALIWAMECMRNLRQFRVTFATDCLQLVKMVSEPDDWPAFANMLEDIKTLKESFHSLEIIHVPRTQNLKADGLARSARKQTTFVVHMDAELPFWFTESV</sequence>
<dbReference type="Proteomes" id="UP000504610">
    <property type="component" value="Chromosome 4"/>
</dbReference>
<dbReference type="PANTHER" id="PTHR34146:SF3">
    <property type="entry name" value="POLYNUCLEOTIDYL TRANSFERASE, RIBONUCLEASE H-LIKE SUPERFAMILY PROTEIN"/>
    <property type="match status" value="1"/>
</dbReference>
<dbReference type="KEGG" id="rsz:130511184"/>
<evidence type="ECO:0000313" key="2">
    <source>
        <dbReference type="Proteomes" id="UP000504610"/>
    </source>
</evidence>
<dbReference type="InterPro" id="IPR012337">
    <property type="entry name" value="RNaseH-like_sf"/>
</dbReference>